<feature type="transmembrane region" description="Helical" evidence="5">
    <location>
        <begin position="56"/>
        <end position="77"/>
    </location>
</feature>
<comment type="subcellular location">
    <subcellularLocation>
        <location evidence="1">Membrane</location>
        <topology evidence="1">Multi-pass membrane protein</topology>
    </subcellularLocation>
</comment>
<sequence length="80" mass="8514">MRTAPARTPLVVAVLGVVALVVIVGPLLALGIRVPWERFGEVLRDSATAELLRVTFLAAAWATLLTTLLGVPLALAIRSW</sequence>
<keyword evidence="2 5" id="KW-0812">Transmembrane</keyword>
<evidence type="ECO:0000256" key="3">
    <source>
        <dbReference type="ARBA" id="ARBA00022989"/>
    </source>
</evidence>
<gene>
    <name evidence="6" type="ORF">GX570_05190</name>
</gene>
<dbReference type="SUPFAM" id="SSF161098">
    <property type="entry name" value="MetI-like"/>
    <property type="match status" value="1"/>
</dbReference>
<dbReference type="AlphaFoldDB" id="A0A847HA63"/>
<dbReference type="InterPro" id="IPR035906">
    <property type="entry name" value="MetI-like_sf"/>
</dbReference>
<dbReference type="EMBL" id="JAAYYP010000171">
    <property type="protein sequence ID" value="NLF90721.1"/>
    <property type="molecule type" value="Genomic_DNA"/>
</dbReference>
<evidence type="ECO:0000256" key="4">
    <source>
        <dbReference type="ARBA" id="ARBA00023136"/>
    </source>
</evidence>
<feature type="non-terminal residue" evidence="6">
    <location>
        <position position="80"/>
    </location>
</feature>
<comment type="caution">
    <text evidence="6">The sequence shown here is derived from an EMBL/GenBank/DDBJ whole genome shotgun (WGS) entry which is preliminary data.</text>
</comment>
<keyword evidence="3 5" id="KW-1133">Transmembrane helix</keyword>
<evidence type="ECO:0000313" key="6">
    <source>
        <dbReference type="EMBL" id="NLF90721.1"/>
    </source>
</evidence>
<proteinExistence type="predicted"/>
<reference evidence="6 7" key="1">
    <citation type="journal article" date="2020" name="Biotechnol. Biofuels">
        <title>New insights from the biogas microbiome by comprehensive genome-resolved metagenomics of nearly 1600 species originating from multiple anaerobic digesters.</title>
        <authorList>
            <person name="Campanaro S."/>
            <person name="Treu L."/>
            <person name="Rodriguez-R L.M."/>
            <person name="Kovalovszki A."/>
            <person name="Ziels R.M."/>
            <person name="Maus I."/>
            <person name="Zhu X."/>
            <person name="Kougias P.G."/>
            <person name="Basile A."/>
            <person name="Luo G."/>
            <person name="Schluter A."/>
            <person name="Konstantinidis K.T."/>
            <person name="Angelidaki I."/>
        </authorList>
    </citation>
    <scope>NUCLEOTIDE SEQUENCE [LARGE SCALE GENOMIC DNA]</scope>
    <source>
        <strain evidence="6">AS06rmzACSIP_235</strain>
    </source>
</reference>
<name>A0A847HA63_9CORY</name>
<feature type="transmembrane region" description="Helical" evidence="5">
    <location>
        <begin position="12"/>
        <end position="36"/>
    </location>
</feature>
<protein>
    <submittedName>
        <fullName evidence="6">ABC transporter</fullName>
    </submittedName>
</protein>
<evidence type="ECO:0000256" key="5">
    <source>
        <dbReference type="SAM" id="Phobius"/>
    </source>
</evidence>
<dbReference type="GO" id="GO:0016020">
    <property type="term" value="C:membrane"/>
    <property type="evidence" value="ECO:0007669"/>
    <property type="project" value="UniProtKB-SubCell"/>
</dbReference>
<organism evidence="6 7">
    <name type="scientific">Corynebacterium marinum</name>
    <dbReference type="NCBI Taxonomy" id="349751"/>
    <lineage>
        <taxon>Bacteria</taxon>
        <taxon>Bacillati</taxon>
        <taxon>Actinomycetota</taxon>
        <taxon>Actinomycetes</taxon>
        <taxon>Mycobacteriales</taxon>
        <taxon>Corynebacteriaceae</taxon>
        <taxon>Corynebacterium</taxon>
    </lineage>
</organism>
<evidence type="ECO:0000313" key="7">
    <source>
        <dbReference type="Proteomes" id="UP000523614"/>
    </source>
</evidence>
<dbReference type="Proteomes" id="UP000523614">
    <property type="component" value="Unassembled WGS sequence"/>
</dbReference>
<dbReference type="Gene3D" id="1.10.3720.10">
    <property type="entry name" value="MetI-like"/>
    <property type="match status" value="1"/>
</dbReference>
<evidence type="ECO:0000256" key="1">
    <source>
        <dbReference type="ARBA" id="ARBA00004141"/>
    </source>
</evidence>
<evidence type="ECO:0000256" key="2">
    <source>
        <dbReference type="ARBA" id="ARBA00022692"/>
    </source>
</evidence>
<keyword evidence="4 5" id="KW-0472">Membrane</keyword>
<accession>A0A847HA63</accession>